<evidence type="ECO:0000259" key="11">
    <source>
        <dbReference type="Pfam" id="PF12019"/>
    </source>
</evidence>
<evidence type="ECO:0000256" key="8">
    <source>
        <dbReference type="ARBA" id="ARBA00023136"/>
    </source>
</evidence>
<name>A0A653AHC5_UNCDX</name>
<dbReference type="GO" id="GO:0005886">
    <property type="term" value="C:plasma membrane"/>
    <property type="evidence" value="ECO:0007669"/>
    <property type="project" value="UniProtKB-SubCell"/>
</dbReference>
<accession>A0A653AHC5</accession>
<dbReference type="EMBL" id="UPXX01000032">
    <property type="protein sequence ID" value="VBB47460.1"/>
    <property type="molecule type" value="Genomic_DNA"/>
</dbReference>
<dbReference type="Pfam" id="PF07963">
    <property type="entry name" value="N_methyl"/>
    <property type="match status" value="1"/>
</dbReference>
<keyword evidence="4" id="KW-0488">Methylation</keyword>
<evidence type="ECO:0000256" key="9">
    <source>
        <dbReference type="ARBA" id="ARBA00025772"/>
    </source>
</evidence>
<reference evidence="12" key="1">
    <citation type="submission" date="2018-07" db="EMBL/GenBank/DDBJ databases">
        <authorList>
            <consortium name="Genoscope - CEA"/>
            <person name="William W."/>
        </authorList>
    </citation>
    <scope>NUCLEOTIDE SEQUENCE</scope>
    <source>
        <strain evidence="12">IK1</strain>
    </source>
</reference>
<dbReference type="SUPFAM" id="SSF54523">
    <property type="entry name" value="Pili subunits"/>
    <property type="match status" value="1"/>
</dbReference>
<dbReference type="PROSITE" id="PS00409">
    <property type="entry name" value="PROKAR_NTER_METHYL"/>
    <property type="match status" value="1"/>
</dbReference>
<evidence type="ECO:0000256" key="5">
    <source>
        <dbReference type="ARBA" id="ARBA00022519"/>
    </source>
</evidence>
<evidence type="ECO:0000256" key="2">
    <source>
        <dbReference type="ARBA" id="ARBA00021549"/>
    </source>
</evidence>
<evidence type="ECO:0000256" key="6">
    <source>
        <dbReference type="ARBA" id="ARBA00022692"/>
    </source>
</evidence>
<dbReference type="GO" id="GO:0015627">
    <property type="term" value="C:type II protein secretion system complex"/>
    <property type="evidence" value="ECO:0007669"/>
    <property type="project" value="InterPro"/>
</dbReference>
<dbReference type="InterPro" id="IPR022346">
    <property type="entry name" value="T2SS_GspH"/>
</dbReference>
<evidence type="ECO:0000256" key="3">
    <source>
        <dbReference type="ARBA" id="ARBA00022475"/>
    </source>
</evidence>
<dbReference type="GO" id="GO:0015628">
    <property type="term" value="P:protein secretion by the type II secretion system"/>
    <property type="evidence" value="ECO:0007669"/>
    <property type="project" value="InterPro"/>
</dbReference>
<evidence type="ECO:0000313" key="12">
    <source>
        <dbReference type="EMBL" id="VBB47460.1"/>
    </source>
</evidence>
<comment type="similarity">
    <text evidence="9">Belongs to the GSP H family.</text>
</comment>
<sequence length="182" mass="19417">MFIHCKGFTLVELLAVLFIAGTFAAAAIPALSQTVHQWRLRNAVQDLYQGFQMAKNSAARGNTLAGLVFERDSGGSVGGFTVFSDLDADLSRDEGEPILEQVRWGDYPGISLAREKGGVERISFDCNAGNHPVVGFRPNGIPVSSTGGLGMGSVFLENRCGRSLGVILSCAGRLRIAETPEE</sequence>
<keyword evidence="8" id="KW-0472">Membrane</keyword>
<organism evidence="12">
    <name type="scientific">Uncultured Desulfatiglans sp</name>
    <dbReference type="NCBI Taxonomy" id="1748965"/>
    <lineage>
        <taxon>Bacteria</taxon>
        <taxon>Pseudomonadati</taxon>
        <taxon>Thermodesulfobacteriota</taxon>
        <taxon>Desulfobacteria</taxon>
        <taxon>Desulfatiglandales</taxon>
        <taxon>Desulfatiglandaceae</taxon>
        <taxon>Desulfatiglans</taxon>
        <taxon>environmental samples</taxon>
    </lineage>
</organism>
<evidence type="ECO:0000256" key="7">
    <source>
        <dbReference type="ARBA" id="ARBA00022989"/>
    </source>
</evidence>
<keyword evidence="6" id="KW-0812">Transmembrane</keyword>
<dbReference type="InterPro" id="IPR045584">
    <property type="entry name" value="Pilin-like"/>
</dbReference>
<gene>
    <name evidence="12" type="ORF">TRIP_B50317</name>
</gene>
<keyword evidence="3" id="KW-1003">Cell membrane</keyword>
<dbReference type="InterPro" id="IPR012902">
    <property type="entry name" value="N_methyl_site"/>
</dbReference>
<dbReference type="NCBIfam" id="TIGR02532">
    <property type="entry name" value="IV_pilin_GFxxxE"/>
    <property type="match status" value="1"/>
</dbReference>
<dbReference type="AlphaFoldDB" id="A0A653AHC5"/>
<dbReference type="Pfam" id="PF12019">
    <property type="entry name" value="GspH"/>
    <property type="match status" value="1"/>
</dbReference>
<evidence type="ECO:0000256" key="4">
    <source>
        <dbReference type="ARBA" id="ARBA00022481"/>
    </source>
</evidence>
<evidence type="ECO:0000256" key="1">
    <source>
        <dbReference type="ARBA" id="ARBA00004377"/>
    </source>
</evidence>
<dbReference type="Gene3D" id="3.30.700.10">
    <property type="entry name" value="Glycoprotein, Type 4 Pilin"/>
    <property type="match status" value="1"/>
</dbReference>
<proteinExistence type="inferred from homology"/>
<feature type="domain" description="General secretion pathway GspH" evidence="11">
    <location>
        <begin position="43"/>
        <end position="157"/>
    </location>
</feature>
<keyword evidence="7" id="KW-1133">Transmembrane helix</keyword>
<protein>
    <recommendedName>
        <fullName evidence="2">Type II secretion system protein H</fullName>
    </recommendedName>
    <alternativeName>
        <fullName evidence="10">General secretion pathway protein H</fullName>
    </alternativeName>
</protein>
<evidence type="ECO:0000256" key="10">
    <source>
        <dbReference type="ARBA" id="ARBA00030775"/>
    </source>
</evidence>
<comment type="subcellular location">
    <subcellularLocation>
        <location evidence="1">Cell inner membrane</location>
        <topology evidence="1">Single-pass membrane protein</topology>
    </subcellularLocation>
</comment>
<keyword evidence="5" id="KW-0997">Cell inner membrane</keyword>